<feature type="transmembrane region" description="Helical" evidence="7">
    <location>
        <begin position="118"/>
        <end position="136"/>
    </location>
</feature>
<comment type="pathway">
    <text evidence="7">Protein modification; lipoprotein biosynthesis (diacylglyceryl transfer).</text>
</comment>
<accession>A0A8J2TYV7</accession>
<feature type="transmembrane region" description="Helical" evidence="7">
    <location>
        <begin position="87"/>
        <end position="111"/>
    </location>
</feature>
<comment type="catalytic activity">
    <reaction evidence="7">
        <text>L-cysteinyl-[prolipoprotein] + a 1,2-diacyl-sn-glycero-3-phospho-(1'-sn-glycerol) = an S-1,2-diacyl-sn-glyceryl-L-cysteinyl-[prolipoprotein] + sn-glycerol 1-phosphate + H(+)</text>
        <dbReference type="Rhea" id="RHEA:56712"/>
        <dbReference type="Rhea" id="RHEA-COMP:14679"/>
        <dbReference type="Rhea" id="RHEA-COMP:14680"/>
        <dbReference type="ChEBI" id="CHEBI:15378"/>
        <dbReference type="ChEBI" id="CHEBI:29950"/>
        <dbReference type="ChEBI" id="CHEBI:57685"/>
        <dbReference type="ChEBI" id="CHEBI:64716"/>
        <dbReference type="ChEBI" id="CHEBI:140658"/>
        <dbReference type="EC" id="2.5.1.145"/>
    </reaction>
</comment>
<comment type="subcellular location">
    <subcellularLocation>
        <location evidence="7">Cell membrane</location>
        <topology evidence="7">Multi-pass membrane protein</topology>
    </subcellularLocation>
</comment>
<evidence type="ECO:0000256" key="1">
    <source>
        <dbReference type="ARBA" id="ARBA00007150"/>
    </source>
</evidence>
<feature type="transmembrane region" description="Helical" evidence="7">
    <location>
        <begin position="48"/>
        <end position="67"/>
    </location>
</feature>
<protein>
    <recommendedName>
        <fullName evidence="7">Phosphatidylglycerol--prolipoprotein diacylglyceryl transferase</fullName>
        <ecNumber evidence="7">2.5.1.145</ecNumber>
    </recommendedName>
</protein>
<sequence>MIPSPGWSGFSLGPITIHAYALCLILGIIAALWLTNRRWQARGGSEDDLWVIAMWAIPAGIIGGRLYHVISTPRPYFGADGDPMAVLYVWNGGLGIWGAVVLGALAAWWAARRHKISIGAFLDAAAPGLILAQAIGRWGNWFNQELFGAPTTLPWGLQIDYTHPNWPAGVPEGTVFHPTFLYESLWNVAGALLLIWLHRRLKLAHGQVFLLYICYYTLGRVWIEALRIDTAELILGVRLNVWVSILVFLAAAVVFALSWRKHRGAGDEIYLPGRETAGDAASGDVPSGDAASEASSDAPSDAAATEADAASQEPATGSPDGEQTAEKSSLEASPPEDPEREDDPEHRFGAHGAMTSNIRIVPETTAGAADRPEPGTDDPGTDEPGTAEPDSVGDDSPTEDRPKSTDN</sequence>
<evidence type="ECO:0000256" key="7">
    <source>
        <dbReference type="HAMAP-Rule" id="MF_01147"/>
    </source>
</evidence>
<dbReference type="RefSeq" id="WP_188550869.1">
    <property type="nucleotide sequence ID" value="NZ_BMFY01000008.1"/>
</dbReference>
<comment type="function">
    <text evidence="7">Catalyzes the transfer of the diacylglyceryl group from phosphatidylglycerol to the sulfhydryl group of the N-terminal cysteine of a prolipoprotein, the first step in the formation of mature lipoproteins.</text>
</comment>
<dbReference type="UniPathway" id="UPA00664"/>
<evidence type="ECO:0000313" key="9">
    <source>
        <dbReference type="EMBL" id="GGA17945.1"/>
    </source>
</evidence>
<dbReference type="GO" id="GO:0042158">
    <property type="term" value="P:lipoprotein biosynthetic process"/>
    <property type="evidence" value="ECO:0007669"/>
    <property type="project" value="UniProtKB-UniRule"/>
</dbReference>
<gene>
    <name evidence="7" type="primary">lgt</name>
    <name evidence="9" type="ORF">GCM10011333_21370</name>
</gene>
<dbReference type="InterPro" id="IPR001640">
    <property type="entry name" value="Lgt"/>
</dbReference>
<dbReference type="PANTHER" id="PTHR30589:SF0">
    <property type="entry name" value="PHOSPHATIDYLGLYCEROL--PROLIPOPROTEIN DIACYLGLYCERYL TRANSFERASE"/>
    <property type="match status" value="1"/>
</dbReference>
<dbReference type="EMBL" id="BMFY01000008">
    <property type="protein sequence ID" value="GGA17945.1"/>
    <property type="molecule type" value="Genomic_DNA"/>
</dbReference>
<dbReference type="HAMAP" id="MF_01147">
    <property type="entry name" value="Lgt"/>
    <property type="match status" value="1"/>
</dbReference>
<evidence type="ECO:0000256" key="2">
    <source>
        <dbReference type="ARBA" id="ARBA00022475"/>
    </source>
</evidence>
<feature type="transmembrane region" description="Helical" evidence="7">
    <location>
        <begin position="180"/>
        <end position="197"/>
    </location>
</feature>
<keyword evidence="2 7" id="KW-1003">Cell membrane</keyword>
<proteinExistence type="inferred from homology"/>
<dbReference type="GO" id="GO:0005886">
    <property type="term" value="C:plasma membrane"/>
    <property type="evidence" value="ECO:0007669"/>
    <property type="project" value="UniProtKB-SubCell"/>
</dbReference>
<dbReference type="GO" id="GO:0008961">
    <property type="term" value="F:phosphatidylglycerol-prolipoprotein diacylglyceryl transferase activity"/>
    <property type="evidence" value="ECO:0007669"/>
    <property type="project" value="UniProtKB-UniRule"/>
</dbReference>
<feature type="compositionally biased region" description="Basic and acidic residues" evidence="8">
    <location>
        <begin position="398"/>
        <end position="407"/>
    </location>
</feature>
<dbReference type="Pfam" id="PF01790">
    <property type="entry name" value="LGT"/>
    <property type="match status" value="1"/>
</dbReference>
<dbReference type="AlphaFoldDB" id="A0A8J2TYV7"/>
<feature type="region of interest" description="Disordered" evidence="8">
    <location>
        <begin position="270"/>
        <end position="407"/>
    </location>
</feature>
<organism evidence="9 10">
    <name type="scientific">Sediminivirga luteola</name>
    <dbReference type="NCBI Taxonomy" id="1774748"/>
    <lineage>
        <taxon>Bacteria</taxon>
        <taxon>Bacillati</taxon>
        <taxon>Actinomycetota</taxon>
        <taxon>Actinomycetes</taxon>
        <taxon>Micrococcales</taxon>
        <taxon>Brevibacteriaceae</taxon>
        <taxon>Sediminivirga</taxon>
    </lineage>
</organism>
<evidence type="ECO:0000256" key="3">
    <source>
        <dbReference type="ARBA" id="ARBA00022679"/>
    </source>
</evidence>
<evidence type="ECO:0000256" key="6">
    <source>
        <dbReference type="ARBA" id="ARBA00023136"/>
    </source>
</evidence>
<name>A0A8J2TYV7_9MICO</name>
<feature type="transmembrane region" description="Helical" evidence="7">
    <location>
        <begin position="209"/>
        <end position="228"/>
    </location>
</feature>
<reference evidence="9" key="2">
    <citation type="submission" date="2020-09" db="EMBL/GenBank/DDBJ databases">
        <authorList>
            <person name="Sun Q."/>
            <person name="Zhou Y."/>
        </authorList>
    </citation>
    <scope>NUCLEOTIDE SEQUENCE</scope>
    <source>
        <strain evidence="9">CGMCC 1.12785</strain>
    </source>
</reference>
<dbReference type="EC" id="2.5.1.145" evidence="7"/>
<evidence type="ECO:0000313" key="10">
    <source>
        <dbReference type="Proteomes" id="UP000616114"/>
    </source>
</evidence>
<feature type="binding site" evidence="7">
    <location>
        <position position="137"/>
    </location>
    <ligand>
        <name>a 1,2-diacyl-sn-glycero-3-phospho-(1'-sn-glycerol)</name>
        <dbReference type="ChEBI" id="CHEBI:64716"/>
    </ligand>
</feature>
<dbReference type="PANTHER" id="PTHR30589">
    <property type="entry name" value="PROLIPOPROTEIN DIACYLGLYCERYL TRANSFERASE"/>
    <property type="match status" value="1"/>
</dbReference>
<dbReference type="Proteomes" id="UP000616114">
    <property type="component" value="Unassembled WGS sequence"/>
</dbReference>
<evidence type="ECO:0000256" key="8">
    <source>
        <dbReference type="SAM" id="MobiDB-lite"/>
    </source>
</evidence>
<keyword evidence="3 7" id="KW-0808">Transferase</keyword>
<dbReference type="PROSITE" id="PS01311">
    <property type="entry name" value="LGT"/>
    <property type="match status" value="1"/>
</dbReference>
<keyword evidence="6 7" id="KW-0472">Membrane</keyword>
<comment type="similarity">
    <text evidence="1 7">Belongs to the Lgt family.</text>
</comment>
<feature type="transmembrane region" description="Helical" evidence="7">
    <location>
        <begin position="15"/>
        <end position="36"/>
    </location>
</feature>
<feature type="compositionally biased region" description="Low complexity" evidence="8">
    <location>
        <begin position="286"/>
        <end position="315"/>
    </location>
</feature>
<keyword evidence="10" id="KW-1185">Reference proteome</keyword>
<evidence type="ECO:0000256" key="4">
    <source>
        <dbReference type="ARBA" id="ARBA00022692"/>
    </source>
</evidence>
<keyword evidence="4 7" id="KW-0812">Transmembrane</keyword>
<keyword evidence="5 7" id="KW-1133">Transmembrane helix</keyword>
<feature type="transmembrane region" description="Helical" evidence="7">
    <location>
        <begin position="240"/>
        <end position="259"/>
    </location>
</feature>
<evidence type="ECO:0000256" key="5">
    <source>
        <dbReference type="ARBA" id="ARBA00022989"/>
    </source>
</evidence>
<comment type="caution">
    <text evidence="9">The sequence shown here is derived from an EMBL/GenBank/DDBJ whole genome shotgun (WGS) entry which is preliminary data.</text>
</comment>
<reference evidence="9" key="1">
    <citation type="journal article" date="2014" name="Int. J. Syst. Evol. Microbiol.">
        <title>Complete genome sequence of Corynebacterium casei LMG S-19264T (=DSM 44701T), isolated from a smear-ripened cheese.</title>
        <authorList>
            <consortium name="US DOE Joint Genome Institute (JGI-PGF)"/>
            <person name="Walter F."/>
            <person name="Albersmeier A."/>
            <person name="Kalinowski J."/>
            <person name="Ruckert C."/>
        </authorList>
    </citation>
    <scope>NUCLEOTIDE SEQUENCE</scope>
    <source>
        <strain evidence="9">CGMCC 1.12785</strain>
    </source>
</reference>
<dbReference type="NCBIfam" id="TIGR00544">
    <property type="entry name" value="lgt"/>
    <property type="match status" value="1"/>
</dbReference>